<keyword evidence="3" id="KW-1185">Reference proteome</keyword>
<reference evidence="2" key="1">
    <citation type="submission" date="2020-12" db="EMBL/GenBank/DDBJ databases">
        <authorList>
            <consortium name="Molecular Ecology Group"/>
        </authorList>
    </citation>
    <scope>NUCLEOTIDE SEQUENCE</scope>
    <source>
        <strain evidence="2">TBG_1078</strain>
    </source>
</reference>
<evidence type="ECO:0000313" key="3">
    <source>
        <dbReference type="Proteomes" id="UP000645828"/>
    </source>
</evidence>
<dbReference type="Proteomes" id="UP000645828">
    <property type="component" value="Unassembled WGS sequence"/>
</dbReference>
<sequence>MSVACSAGKCWQPQDARWGQRPKAHSPGVGGRRLISAPSILTAEVGGQSWPCYSPRGGPGRARTDAQEAAVGASPPSGRILSFPWGTRRQALGAGAPILEGSWGCLGVHVRSRWLSSGPRAPAGTVGMQKALLGAAAARGPCRLEAALHSRTAGDSNHRHFFSLEKVIGSAWSVAPLGCPGSRPSSLTQWNYQASDLWTEPETGAPWQWTQPQASCPAGPGCSPARGAGGKISAGFLYQAWNSRGISLSVSPLVRMWFPWLSSLLRGKGTSLGSLDFVDKICSVVYISFGSVCVKFPKM</sequence>
<dbReference type="EMBL" id="CAJHUB010000760">
    <property type="protein sequence ID" value="CAD7684826.1"/>
    <property type="molecule type" value="Genomic_DNA"/>
</dbReference>
<accession>A0A811Z7F6</accession>
<evidence type="ECO:0000256" key="1">
    <source>
        <dbReference type="SAM" id="MobiDB-lite"/>
    </source>
</evidence>
<dbReference type="AlphaFoldDB" id="A0A811Z7F6"/>
<comment type="caution">
    <text evidence="2">The sequence shown here is derived from an EMBL/GenBank/DDBJ whole genome shotgun (WGS) entry which is preliminary data.</text>
</comment>
<feature type="region of interest" description="Disordered" evidence="1">
    <location>
        <begin position="56"/>
        <end position="75"/>
    </location>
</feature>
<protein>
    <submittedName>
        <fullName evidence="2">(raccoon dog) hypothetical protein</fullName>
    </submittedName>
</protein>
<gene>
    <name evidence="2" type="ORF">NYPRO_LOCUS17618</name>
</gene>
<evidence type="ECO:0000313" key="2">
    <source>
        <dbReference type="EMBL" id="CAD7684826.1"/>
    </source>
</evidence>
<organism evidence="2 3">
    <name type="scientific">Nyctereutes procyonoides</name>
    <name type="common">Raccoon dog</name>
    <name type="synonym">Canis procyonoides</name>
    <dbReference type="NCBI Taxonomy" id="34880"/>
    <lineage>
        <taxon>Eukaryota</taxon>
        <taxon>Metazoa</taxon>
        <taxon>Chordata</taxon>
        <taxon>Craniata</taxon>
        <taxon>Vertebrata</taxon>
        <taxon>Euteleostomi</taxon>
        <taxon>Mammalia</taxon>
        <taxon>Eutheria</taxon>
        <taxon>Laurasiatheria</taxon>
        <taxon>Carnivora</taxon>
        <taxon>Caniformia</taxon>
        <taxon>Canidae</taxon>
        <taxon>Nyctereutes</taxon>
    </lineage>
</organism>
<proteinExistence type="predicted"/>
<name>A0A811Z7F6_NYCPR</name>